<evidence type="ECO:0000313" key="4">
    <source>
        <dbReference type="Proteomes" id="UP000005240"/>
    </source>
</evidence>
<sequence>MEHEPELFERVPVVPTTSETEDQQKDAPPTSGTLKPTTPPSKVRFECGIVKDHPDAADVILKKMFDVTVPNVTISELLAMAPSVAEGMKN</sequence>
<dbReference type="AlphaFoldDB" id="A0A0C4EJ68"/>
<feature type="region of interest" description="Disordered" evidence="1">
    <location>
        <begin position="1"/>
        <end position="42"/>
    </location>
</feature>
<reference evidence="2" key="2">
    <citation type="submission" date="2016-05" db="EMBL/GenBank/DDBJ databases">
        <title>Comparative analysis highlights variable genome content of wheat rusts and divergence of the mating loci.</title>
        <authorList>
            <person name="Cuomo C.A."/>
            <person name="Bakkeren G."/>
            <person name="Szabo L."/>
            <person name="Khalil H."/>
            <person name="Joly D."/>
            <person name="Goldberg J."/>
            <person name="Young S."/>
            <person name="Zeng Q."/>
            <person name="Fellers J."/>
        </authorList>
    </citation>
    <scope>NUCLEOTIDE SEQUENCE [LARGE SCALE GENOMIC DNA]</scope>
    <source>
        <strain evidence="2">1-1 BBBD Race 1</strain>
    </source>
</reference>
<name>A0A0C4EJ68_PUCT1</name>
<organism evidence="2">
    <name type="scientific">Puccinia triticina (isolate 1-1 / race 1 (BBBD))</name>
    <name type="common">Brown leaf rust fungus</name>
    <dbReference type="NCBI Taxonomy" id="630390"/>
    <lineage>
        <taxon>Eukaryota</taxon>
        <taxon>Fungi</taxon>
        <taxon>Dikarya</taxon>
        <taxon>Basidiomycota</taxon>
        <taxon>Pucciniomycotina</taxon>
        <taxon>Pucciniomycetes</taxon>
        <taxon>Pucciniales</taxon>
        <taxon>Pucciniaceae</taxon>
        <taxon>Puccinia</taxon>
    </lineage>
</organism>
<dbReference type="OrthoDB" id="2690433at2759"/>
<keyword evidence="4" id="KW-1185">Reference proteome</keyword>
<dbReference type="EMBL" id="ADAS02000035">
    <property type="protein sequence ID" value="OAV94890.1"/>
    <property type="molecule type" value="Genomic_DNA"/>
</dbReference>
<protein>
    <submittedName>
        <fullName evidence="2 3">Uncharacterized protein</fullName>
    </submittedName>
</protein>
<gene>
    <name evidence="2" type="ORF">PTTG_00785</name>
</gene>
<proteinExistence type="predicted"/>
<evidence type="ECO:0000313" key="3">
    <source>
        <dbReference type="EnsemblFungi" id="PTTG_00785-t43_1-p1"/>
    </source>
</evidence>
<reference evidence="3 4" key="3">
    <citation type="journal article" date="2017" name="G3 (Bethesda)">
        <title>Comparative analysis highlights variable genome content of wheat rusts and divergence of the mating loci.</title>
        <authorList>
            <person name="Cuomo C.A."/>
            <person name="Bakkeren G."/>
            <person name="Khalil H.B."/>
            <person name="Panwar V."/>
            <person name="Joly D."/>
            <person name="Linning R."/>
            <person name="Sakthikumar S."/>
            <person name="Song X."/>
            <person name="Adiconis X."/>
            <person name="Fan L."/>
            <person name="Goldberg J.M."/>
            <person name="Levin J.Z."/>
            <person name="Young S."/>
            <person name="Zeng Q."/>
            <person name="Anikster Y."/>
            <person name="Bruce M."/>
            <person name="Wang M."/>
            <person name="Yin C."/>
            <person name="McCallum B."/>
            <person name="Szabo L.J."/>
            <person name="Hulbert S."/>
            <person name="Chen X."/>
            <person name="Fellers J.P."/>
        </authorList>
    </citation>
    <scope>NUCLEOTIDE SEQUENCE</scope>
    <source>
        <strain evidence="3">isolate 1-1 / race 1 (BBBD)</strain>
        <strain evidence="4">Isolate 1-1 / race 1 (BBBD)</strain>
    </source>
</reference>
<evidence type="ECO:0000313" key="2">
    <source>
        <dbReference type="EMBL" id="OAV94890.1"/>
    </source>
</evidence>
<accession>A0A0C4EJ68</accession>
<dbReference type="VEuPathDB" id="FungiDB:PTTG_00785"/>
<reference evidence="3" key="4">
    <citation type="submission" date="2025-05" db="UniProtKB">
        <authorList>
            <consortium name="EnsemblFungi"/>
        </authorList>
    </citation>
    <scope>IDENTIFICATION</scope>
    <source>
        <strain evidence="3">isolate 1-1 / race 1 (BBBD)</strain>
    </source>
</reference>
<dbReference type="Proteomes" id="UP000005240">
    <property type="component" value="Unassembled WGS sequence"/>
</dbReference>
<evidence type="ECO:0000256" key="1">
    <source>
        <dbReference type="SAM" id="MobiDB-lite"/>
    </source>
</evidence>
<dbReference type="STRING" id="630390.A0A0C4EJ68"/>
<dbReference type="EnsemblFungi" id="PTTG_00785-t43_1">
    <property type="protein sequence ID" value="PTTG_00785-t43_1-p1"/>
    <property type="gene ID" value="PTTG_00785"/>
</dbReference>
<reference evidence="2" key="1">
    <citation type="submission" date="2009-11" db="EMBL/GenBank/DDBJ databases">
        <authorList>
            <consortium name="The Broad Institute Genome Sequencing Platform"/>
            <person name="Ward D."/>
            <person name="Feldgarden M."/>
            <person name="Earl A."/>
            <person name="Young S.K."/>
            <person name="Zeng Q."/>
            <person name="Koehrsen M."/>
            <person name="Alvarado L."/>
            <person name="Berlin A."/>
            <person name="Bochicchio J."/>
            <person name="Borenstein D."/>
            <person name="Chapman S.B."/>
            <person name="Chen Z."/>
            <person name="Engels R."/>
            <person name="Freedman E."/>
            <person name="Gellesch M."/>
            <person name="Goldberg J."/>
            <person name="Griggs A."/>
            <person name="Gujja S."/>
            <person name="Heilman E."/>
            <person name="Heiman D."/>
            <person name="Hepburn T."/>
            <person name="Howarth C."/>
            <person name="Jen D."/>
            <person name="Larson L."/>
            <person name="Lewis B."/>
            <person name="Mehta T."/>
            <person name="Park D."/>
            <person name="Pearson M."/>
            <person name="Roberts A."/>
            <person name="Saif S."/>
            <person name="Shea T."/>
            <person name="Shenoy N."/>
            <person name="Sisk P."/>
            <person name="Stolte C."/>
            <person name="Sykes S."/>
            <person name="Thomson T."/>
            <person name="Walk T."/>
            <person name="White J."/>
            <person name="Yandava C."/>
            <person name="Izard J."/>
            <person name="Baranova O.V."/>
            <person name="Blanton J.M."/>
            <person name="Tanner A.C."/>
            <person name="Dewhirst F.E."/>
            <person name="Haas B."/>
            <person name="Nusbaum C."/>
            <person name="Birren B."/>
        </authorList>
    </citation>
    <scope>NUCLEOTIDE SEQUENCE [LARGE SCALE GENOMIC DNA]</scope>
    <source>
        <strain evidence="2">1-1 BBBD Race 1</strain>
    </source>
</reference>